<feature type="repeat" description="ANK" evidence="1">
    <location>
        <begin position="530"/>
        <end position="562"/>
    </location>
</feature>
<evidence type="ECO:0000256" key="2">
    <source>
        <dbReference type="SAM" id="MobiDB-lite"/>
    </source>
</evidence>
<feature type="compositionally biased region" description="Basic and acidic residues" evidence="2">
    <location>
        <begin position="46"/>
        <end position="55"/>
    </location>
</feature>
<dbReference type="Pfam" id="PF12796">
    <property type="entry name" value="Ank_2"/>
    <property type="match status" value="1"/>
</dbReference>
<dbReference type="EnsemblMetazoa" id="G30430.1">
    <property type="protein sequence ID" value="G30430.1:cds"/>
    <property type="gene ID" value="G30430"/>
</dbReference>
<evidence type="ECO:0000313" key="3">
    <source>
        <dbReference type="EnsemblMetazoa" id="G30430.1:cds"/>
    </source>
</evidence>
<dbReference type="SMART" id="SM00248">
    <property type="entry name" value="ANK"/>
    <property type="match status" value="4"/>
</dbReference>
<protein>
    <submittedName>
        <fullName evidence="3">Uncharacterized protein</fullName>
    </submittedName>
</protein>
<dbReference type="InterPro" id="IPR036770">
    <property type="entry name" value="Ankyrin_rpt-contain_sf"/>
</dbReference>
<keyword evidence="1" id="KW-0040">ANK repeat</keyword>
<dbReference type="SUPFAM" id="SSF48403">
    <property type="entry name" value="Ankyrin repeat"/>
    <property type="match status" value="1"/>
</dbReference>
<dbReference type="SUPFAM" id="SSF52540">
    <property type="entry name" value="P-loop containing nucleoside triphosphate hydrolases"/>
    <property type="match status" value="1"/>
</dbReference>
<dbReference type="AlphaFoldDB" id="A0A8W8LWE7"/>
<reference evidence="3" key="1">
    <citation type="submission" date="2022-08" db="UniProtKB">
        <authorList>
            <consortium name="EnsemblMetazoa"/>
        </authorList>
    </citation>
    <scope>IDENTIFICATION</scope>
    <source>
        <strain evidence="3">05x7-T-G4-1.051#20</strain>
    </source>
</reference>
<evidence type="ECO:0000313" key="4">
    <source>
        <dbReference type="Proteomes" id="UP000005408"/>
    </source>
</evidence>
<name>A0A8W8LWE7_MAGGI</name>
<evidence type="ECO:0000256" key="1">
    <source>
        <dbReference type="PROSITE-ProRule" id="PRU00023"/>
    </source>
</evidence>
<sequence>MQESAKAKQSETTSINDIENSEENESKEGGRTGEVNLTLHSQGKAVNKEREKSSGEADNDETKDDEKYAISIIMDAVKQLSNEKHLHPRITFLDFAGQNTYYAFHQIYFSKLTCYILVVDMTKRFGDKVLHTNEKGASRFESWTYQDYYKFWLKSIDSFGDIQSRVIVVGTHADKITDQEDSLKETIILDIQWFVDAFKAIINYPVAVEQATDNKRKTFQSTGELDDKELNEIWKNCPGGGTEYFDHKKEILSLMEHLGLLLKGYSEDSDNEASTWYYIPSMNKRVFHKDDKGFSKSSILCFKFRKQERLPLFVFYRIVFKCLRIPGWTVLTEDDENQRCIYDYAACLCFRDHIVVICVCRFQIQVQVWLPGRGVIDSKLLNEIQQAIEDIIQGFELLKNTYIVGYKCKNGVLNVEDDNSFIAKTEFPVSKLLCKICKVWNKHYVDNKMCWACVDGNIEDLKFHLKREISHRNHLLMRQNADGWNVLHVAAKGASDHKGRYAVHFAARSGNMELLKYLELETDLTKETFTNMNILHMACLHDHVEMCRYILERYPDLNIKSTENNWTPAHFVAGRGNNKGNEIEIFEMLRKAQKPVKMMELTKNGNSVLTLAIKYNVFEFAEYLFENYPTLLAIQGVNNPSETGNETPKMLELLQKYLVK</sequence>
<dbReference type="Pfam" id="PF08477">
    <property type="entry name" value="Roc"/>
    <property type="match status" value="1"/>
</dbReference>
<accession>A0A8W8LWE7</accession>
<dbReference type="PROSITE" id="PS50088">
    <property type="entry name" value="ANK_REPEAT"/>
    <property type="match status" value="1"/>
</dbReference>
<dbReference type="Gene3D" id="1.25.40.20">
    <property type="entry name" value="Ankyrin repeat-containing domain"/>
    <property type="match status" value="1"/>
</dbReference>
<dbReference type="InterPro" id="IPR002110">
    <property type="entry name" value="Ankyrin_rpt"/>
</dbReference>
<dbReference type="Gene3D" id="3.40.50.300">
    <property type="entry name" value="P-loop containing nucleotide triphosphate hydrolases"/>
    <property type="match status" value="1"/>
</dbReference>
<feature type="region of interest" description="Disordered" evidence="2">
    <location>
        <begin position="1"/>
        <end position="63"/>
    </location>
</feature>
<organism evidence="3 4">
    <name type="scientific">Magallana gigas</name>
    <name type="common">Pacific oyster</name>
    <name type="synonym">Crassostrea gigas</name>
    <dbReference type="NCBI Taxonomy" id="29159"/>
    <lineage>
        <taxon>Eukaryota</taxon>
        <taxon>Metazoa</taxon>
        <taxon>Spiralia</taxon>
        <taxon>Lophotrochozoa</taxon>
        <taxon>Mollusca</taxon>
        <taxon>Bivalvia</taxon>
        <taxon>Autobranchia</taxon>
        <taxon>Pteriomorphia</taxon>
        <taxon>Ostreida</taxon>
        <taxon>Ostreoidea</taxon>
        <taxon>Ostreidae</taxon>
        <taxon>Magallana</taxon>
    </lineage>
</organism>
<dbReference type="PANTHER" id="PTHR24121:SF21">
    <property type="entry name" value="ANKYRIN REPEAT FAMILY PROTEIN"/>
    <property type="match status" value="1"/>
</dbReference>
<dbReference type="PANTHER" id="PTHR24121">
    <property type="entry name" value="NO MECHANORECEPTOR POTENTIAL C, ISOFORM D-RELATED"/>
    <property type="match status" value="1"/>
</dbReference>
<proteinExistence type="predicted"/>
<dbReference type="Proteomes" id="UP000005408">
    <property type="component" value="Unassembled WGS sequence"/>
</dbReference>
<dbReference type="InterPro" id="IPR027417">
    <property type="entry name" value="P-loop_NTPase"/>
</dbReference>
<keyword evidence="4" id="KW-1185">Reference proteome</keyword>